<evidence type="ECO:0000313" key="3">
    <source>
        <dbReference type="Proteomes" id="UP001278766"/>
    </source>
</evidence>
<dbReference type="RefSeq" id="XP_062654654.1">
    <property type="nucleotide sequence ID" value="XM_062804753.1"/>
</dbReference>
<dbReference type="SUPFAM" id="SSF56112">
    <property type="entry name" value="Protein kinase-like (PK-like)"/>
    <property type="match status" value="1"/>
</dbReference>
<evidence type="ECO:0008006" key="4">
    <source>
        <dbReference type="Google" id="ProtNLM"/>
    </source>
</evidence>
<feature type="region of interest" description="Disordered" evidence="1">
    <location>
        <begin position="1"/>
        <end position="20"/>
    </location>
</feature>
<dbReference type="AlphaFoldDB" id="A0AAE0LN94"/>
<keyword evidence="3" id="KW-1185">Reference proteome</keyword>
<dbReference type="Proteomes" id="UP001278766">
    <property type="component" value="Unassembled WGS sequence"/>
</dbReference>
<reference evidence="2" key="2">
    <citation type="submission" date="2023-06" db="EMBL/GenBank/DDBJ databases">
        <authorList>
            <consortium name="Lawrence Berkeley National Laboratory"/>
            <person name="Haridas S."/>
            <person name="Hensen N."/>
            <person name="Bonometti L."/>
            <person name="Westerberg I."/>
            <person name="Brannstrom I.O."/>
            <person name="Guillou S."/>
            <person name="Cros-Aarteil S."/>
            <person name="Calhoun S."/>
            <person name="Kuo A."/>
            <person name="Mondo S."/>
            <person name="Pangilinan J."/>
            <person name="Riley R."/>
            <person name="Labutti K."/>
            <person name="Andreopoulos B."/>
            <person name="Lipzen A."/>
            <person name="Chen C."/>
            <person name="Yanf M."/>
            <person name="Daum C."/>
            <person name="Ng V."/>
            <person name="Clum A."/>
            <person name="Steindorff A."/>
            <person name="Ohm R."/>
            <person name="Martin F."/>
            <person name="Silar P."/>
            <person name="Natvig D."/>
            <person name="Lalanne C."/>
            <person name="Gautier V."/>
            <person name="Ament-Velasquez S.L."/>
            <person name="Kruys A."/>
            <person name="Hutchinson M.I."/>
            <person name="Powell A.J."/>
            <person name="Barry K."/>
            <person name="Miller A.N."/>
            <person name="Grigoriev I.V."/>
            <person name="Debuchy R."/>
            <person name="Gladieux P."/>
            <person name="Thoren M.H."/>
            <person name="Johannesson H."/>
        </authorList>
    </citation>
    <scope>NUCLEOTIDE SEQUENCE</scope>
    <source>
        <strain evidence="2">CBS 168.71</strain>
    </source>
</reference>
<evidence type="ECO:0000313" key="2">
    <source>
        <dbReference type="EMBL" id="KAK3291140.1"/>
    </source>
</evidence>
<organism evidence="2 3">
    <name type="scientific">Chaetomium fimeti</name>
    <dbReference type="NCBI Taxonomy" id="1854472"/>
    <lineage>
        <taxon>Eukaryota</taxon>
        <taxon>Fungi</taxon>
        <taxon>Dikarya</taxon>
        <taxon>Ascomycota</taxon>
        <taxon>Pezizomycotina</taxon>
        <taxon>Sordariomycetes</taxon>
        <taxon>Sordariomycetidae</taxon>
        <taxon>Sordariales</taxon>
        <taxon>Chaetomiaceae</taxon>
        <taxon>Chaetomium</taxon>
    </lineage>
</organism>
<dbReference type="EMBL" id="JAUEPN010000010">
    <property type="protein sequence ID" value="KAK3291140.1"/>
    <property type="molecule type" value="Genomic_DNA"/>
</dbReference>
<sequence>MNPNHDWNRGGTWSPPTDAEKPLCPYKPGFTVDIKEHVPPPPFGTGYYPVGDWPYDRVTDAMLRSITQTELVMTNPPRECKPMASSFAPALANLTITEGIAIKDGRGSQLALCRISPKSPGQQPFSAVAKIFDPLYYSFRDKVAPSNPTDVTFDAEVDYCSEAAAYEHLRRGGRTGSFAPSYYGSWTFTLPIRHEGVVRQRQVRMVLIEHINGVCLHGLCWDKQLALRCHESYRLGVLAAILDAYVKLMHAGVEQMDLAPRNVILAPGPQDTSAPQPIPRVVIIDYAWAVVYHRAKEEVKSASWQAGKFPRNPMGYFWNYPLDDFGYWIPSAWDENRRRKQEWLMKEFGGRGKPTTKLCGRSLTSLLHRCLGSEKGSWGHFW</sequence>
<proteinExistence type="predicted"/>
<reference evidence="2" key="1">
    <citation type="journal article" date="2023" name="Mol. Phylogenet. Evol.">
        <title>Genome-scale phylogeny and comparative genomics of the fungal order Sordariales.</title>
        <authorList>
            <person name="Hensen N."/>
            <person name="Bonometti L."/>
            <person name="Westerberg I."/>
            <person name="Brannstrom I.O."/>
            <person name="Guillou S."/>
            <person name="Cros-Aarteil S."/>
            <person name="Calhoun S."/>
            <person name="Haridas S."/>
            <person name="Kuo A."/>
            <person name="Mondo S."/>
            <person name="Pangilinan J."/>
            <person name="Riley R."/>
            <person name="LaButti K."/>
            <person name="Andreopoulos B."/>
            <person name="Lipzen A."/>
            <person name="Chen C."/>
            <person name="Yan M."/>
            <person name="Daum C."/>
            <person name="Ng V."/>
            <person name="Clum A."/>
            <person name="Steindorff A."/>
            <person name="Ohm R.A."/>
            <person name="Martin F."/>
            <person name="Silar P."/>
            <person name="Natvig D.O."/>
            <person name="Lalanne C."/>
            <person name="Gautier V."/>
            <person name="Ament-Velasquez S.L."/>
            <person name="Kruys A."/>
            <person name="Hutchinson M.I."/>
            <person name="Powell A.J."/>
            <person name="Barry K."/>
            <person name="Miller A.N."/>
            <person name="Grigoriev I.V."/>
            <person name="Debuchy R."/>
            <person name="Gladieux P."/>
            <person name="Hiltunen Thoren M."/>
            <person name="Johannesson H."/>
        </authorList>
    </citation>
    <scope>NUCLEOTIDE SEQUENCE</scope>
    <source>
        <strain evidence="2">CBS 168.71</strain>
    </source>
</reference>
<name>A0AAE0LN94_9PEZI</name>
<gene>
    <name evidence="2" type="ORF">B0H64DRAFT_409910</name>
</gene>
<dbReference type="InterPro" id="IPR011009">
    <property type="entry name" value="Kinase-like_dom_sf"/>
</dbReference>
<evidence type="ECO:0000256" key="1">
    <source>
        <dbReference type="SAM" id="MobiDB-lite"/>
    </source>
</evidence>
<comment type="caution">
    <text evidence="2">The sequence shown here is derived from an EMBL/GenBank/DDBJ whole genome shotgun (WGS) entry which is preliminary data.</text>
</comment>
<protein>
    <recommendedName>
        <fullName evidence="4">Protein kinase domain-containing protein</fullName>
    </recommendedName>
</protein>
<accession>A0AAE0LN94</accession>
<dbReference type="GeneID" id="87841701"/>